<dbReference type="GO" id="GO:0006352">
    <property type="term" value="P:DNA-templated transcription initiation"/>
    <property type="evidence" value="ECO:0007669"/>
    <property type="project" value="InterPro"/>
</dbReference>
<evidence type="ECO:0000256" key="2">
    <source>
        <dbReference type="ARBA" id="ARBA00023015"/>
    </source>
</evidence>
<dbReference type="InterPro" id="IPR013325">
    <property type="entry name" value="RNA_pol_sigma_r2"/>
</dbReference>
<dbReference type="Proteomes" id="UP000319852">
    <property type="component" value="Chromosome"/>
</dbReference>
<keyword evidence="3" id="KW-0731">Sigma factor</keyword>
<evidence type="ECO:0000313" key="8">
    <source>
        <dbReference type="Proteomes" id="UP000319852"/>
    </source>
</evidence>
<keyword evidence="5" id="KW-0804">Transcription</keyword>
<dbReference type="PANTHER" id="PTHR43133">
    <property type="entry name" value="RNA POLYMERASE ECF-TYPE SIGMA FACTO"/>
    <property type="match status" value="1"/>
</dbReference>
<protein>
    <submittedName>
        <fullName evidence="7">RNA polymerase sigma factor SigX</fullName>
    </submittedName>
</protein>
<feature type="domain" description="RNA polymerase sigma-70 region 2" evidence="6">
    <location>
        <begin position="48"/>
        <end position="94"/>
    </location>
</feature>
<comment type="similarity">
    <text evidence="1">Belongs to the sigma-70 factor family. ECF subfamily.</text>
</comment>
<dbReference type="InterPro" id="IPR007627">
    <property type="entry name" value="RNA_pol_sigma70_r2"/>
</dbReference>
<dbReference type="InterPro" id="IPR013324">
    <property type="entry name" value="RNA_pol_sigma_r3/r4-like"/>
</dbReference>
<dbReference type="Pfam" id="PF04542">
    <property type="entry name" value="Sigma70_r2"/>
    <property type="match status" value="1"/>
</dbReference>
<evidence type="ECO:0000256" key="3">
    <source>
        <dbReference type="ARBA" id="ARBA00023082"/>
    </source>
</evidence>
<evidence type="ECO:0000256" key="5">
    <source>
        <dbReference type="ARBA" id="ARBA00023163"/>
    </source>
</evidence>
<keyword evidence="4" id="KW-0238">DNA-binding</keyword>
<organism evidence="7 8">
    <name type="scientific">Adhaeretor mobilis</name>
    <dbReference type="NCBI Taxonomy" id="1930276"/>
    <lineage>
        <taxon>Bacteria</taxon>
        <taxon>Pseudomonadati</taxon>
        <taxon>Planctomycetota</taxon>
        <taxon>Planctomycetia</taxon>
        <taxon>Pirellulales</taxon>
        <taxon>Lacipirellulaceae</taxon>
        <taxon>Adhaeretor</taxon>
    </lineage>
</organism>
<dbReference type="RefSeq" id="WP_145057245.1">
    <property type="nucleotide sequence ID" value="NZ_CP036263.1"/>
</dbReference>
<dbReference type="EMBL" id="CP036263">
    <property type="protein sequence ID" value="QDS97119.1"/>
    <property type="molecule type" value="Genomic_DNA"/>
</dbReference>
<dbReference type="InterPro" id="IPR039425">
    <property type="entry name" value="RNA_pol_sigma-70-like"/>
</dbReference>
<dbReference type="KEGG" id="amob:HG15A2_03790"/>
<reference evidence="7 8" key="1">
    <citation type="submission" date="2019-02" db="EMBL/GenBank/DDBJ databases">
        <title>Deep-cultivation of Planctomycetes and their phenomic and genomic characterization uncovers novel biology.</title>
        <authorList>
            <person name="Wiegand S."/>
            <person name="Jogler M."/>
            <person name="Boedeker C."/>
            <person name="Pinto D."/>
            <person name="Vollmers J."/>
            <person name="Rivas-Marin E."/>
            <person name="Kohn T."/>
            <person name="Peeters S.H."/>
            <person name="Heuer A."/>
            <person name="Rast P."/>
            <person name="Oberbeckmann S."/>
            <person name="Bunk B."/>
            <person name="Jeske O."/>
            <person name="Meyerdierks A."/>
            <person name="Storesund J.E."/>
            <person name="Kallscheuer N."/>
            <person name="Luecker S."/>
            <person name="Lage O.M."/>
            <person name="Pohl T."/>
            <person name="Merkel B.J."/>
            <person name="Hornburger P."/>
            <person name="Mueller R.-W."/>
            <person name="Bruemmer F."/>
            <person name="Labrenz M."/>
            <person name="Spormann A.M."/>
            <person name="Op den Camp H."/>
            <person name="Overmann J."/>
            <person name="Amann R."/>
            <person name="Jetten M.S.M."/>
            <person name="Mascher T."/>
            <person name="Medema M.H."/>
            <person name="Devos D.P."/>
            <person name="Kaster A.-K."/>
            <person name="Ovreas L."/>
            <person name="Rohde M."/>
            <person name="Galperin M.Y."/>
            <person name="Jogler C."/>
        </authorList>
    </citation>
    <scope>NUCLEOTIDE SEQUENCE [LARGE SCALE GENOMIC DNA]</scope>
    <source>
        <strain evidence="7 8">HG15A2</strain>
    </source>
</reference>
<dbReference type="GO" id="GO:0003677">
    <property type="term" value="F:DNA binding"/>
    <property type="evidence" value="ECO:0007669"/>
    <property type="project" value="UniProtKB-KW"/>
</dbReference>
<dbReference type="InterPro" id="IPR014284">
    <property type="entry name" value="RNA_pol_sigma-70_dom"/>
</dbReference>
<dbReference type="OrthoDB" id="9780326at2"/>
<sequence length="201" mass="22982">MKLANQQWIARLREEGPQCDAALAELRQLLLRRLQNTFRARPDLTGNFAEDMAQEALLKILKSLDTFEGRSQFTTWATTIAIRTAYSELRKRQWKDVSLEQVVADAGSLEPTSEDQALPEFESDRAELVDAMHDAIRNDLTAKQQEVLLAELAGVPLEEIARRTDSNRNAIYKLTHDARKRLKRSLEERGFSAEDWQAART</sequence>
<dbReference type="AlphaFoldDB" id="A0A517MQG1"/>
<dbReference type="SUPFAM" id="SSF88659">
    <property type="entry name" value="Sigma3 and sigma4 domains of RNA polymerase sigma factors"/>
    <property type="match status" value="1"/>
</dbReference>
<dbReference type="Gene3D" id="1.10.10.10">
    <property type="entry name" value="Winged helix-like DNA-binding domain superfamily/Winged helix DNA-binding domain"/>
    <property type="match status" value="1"/>
</dbReference>
<name>A0A517MQG1_9BACT</name>
<dbReference type="InterPro" id="IPR036388">
    <property type="entry name" value="WH-like_DNA-bd_sf"/>
</dbReference>
<evidence type="ECO:0000259" key="6">
    <source>
        <dbReference type="Pfam" id="PF04542"/>
    </source>
</evidence>
<proteinExistence type="inferred from homology"/>
<dbReference type="SUPFAM" id="SSF88946">
    <property type="entry name" value="Sigma2 domain of RNA polymerase sigma factors"/>
    <property type="match status" value="1"/>
</dbReference>
<accession>A0A517MQG1</accession>
<dbReference type="NCBIfam" id="TIGR02937">
    <property type="entry name" value="sigma70-ECF"/>
    <property type="match status" value="1"/>
</dbReference>
<dbReference type="PANTHER" id="PTHR43133:SF8">
    <property type="entry name" value="RNA POLYMERASE SIGMA FACTOR HI_1459-RELATED"/>
    <property type="match status" value="1"/>
</dbReference>
<gene>
    <name evidence="7" type="primary">sigX</name>
    <name evidence="7" type="ORF">HG15A2_03790</name>
</gene>
<evidence type="ECO:0000256" key="4">
    <source>
        <dbReference type="ARBA" id="ARBA00023125"/>
    </source>
</evidence>
<evidence type="ECO:0000256" key="1">
    <source>
        <dbReference type="ARBA" id="ARBA00010641"/>
    </source>
</evidence>
<keyword evidence="8" id="KW-1185">Reference proteome</keyword>
<evidence type="ECO:0000313" key="7">
    <source>
        <dbReference type="EMBL" id="QDS97119.1"/>
    </source>
</evidence>
<keyword evidence="2" id="KW-0805">Transcription regulation</keyword>
<dbReference type="GO" id="GO:0016987">
    <property type="term" value="F:sigma factor activity"/>
    <property type="evidence" value="ECO:0007669"/>
    <property type="project" value="UniProtKB-KW"/>
</dbReference>
<dbReference type="Gene3D" id="1.10.1740.10">
    <property type="match status" value="1"/>
</dbReference>